<feature type="chain" id="PRO_5036210845" description="Transaldolase" evidence="10">
    <location>
        <begin position="17"/>
        <end position="678"/>
    </location>
</feature>
<comment type="function">
    <text evidence="8">Catalyzes the rate-limiting step of the non-oxidative phase in the pentose phosphate pathway. Catalyzes the reversible conversion of sedheptulose-7-phosphate and D-glyceraldehyde 3-phosphate into erythrose-4-phosphate and beta-D-fructose 6-phosphate.</text>
</comment>
<keyword evidence="9" id="KW-0175">Coiled coil</keyword>
<dbReference type="InterPro" id="IPR004730">
    <property type="entry name" value="Transaldolase_1"/>
</dbReference>
<evidence type="ECO:0000256" key="1">
    <source>
        <dbReference type="ARBA" id="ARBA00004857"/>
    </source>
</evidence>
<dbReference type="InterPro" id="IPR001585">
    <property type="entry name" value="TAL/FSA"/>
</dbReference>
<dbReference type="PANTHER" id="PTHR10683">
    <property type="entry name" value="TRANSALDOLASE"/>
    <property type="match status" value="1"/>
</dbReference>
<dbReference type="SMART" id="SM00271">
    <property type="entry name" value="DnaJ"/>
    <property type="match status" value="1"/>
</dbReference>
<dbReference type="EC" id="2.2.1.2" evidence="3 8"/>
<dbReference type="Proteomes" id="UP000678499">
    <property type="component" value="Unassembled WGS sequence"/>
</dbReference>
<organism evidence="12">
    <name type="scientific">Notodromas monacha</name>
    <dbReference type="NCBI Taxonomy" id="399045"/>
    <lineage>
        <taxon>Eukaryota</taxon>
        <taxon>Metazoa</taxon>
        <taxon>Ecdysozoa</taxon>
        <taxon>Arthropoda</taxon>
        <taxon>Crustacea</taxon>
        <taxon>Oligostraca</taxon>
        <taxon>Ostracoda</taxon>
        <taxon>Podocopa</taxon>
        <taxon>Podocopida</taxon>
        <taxon>Cypridocopina</taxon>
        <taxon>Cypridoidea</taxon>
        <taxon>Cyprididae</taxon>
        <taxon>Notodromas</taxon>
    </lineage>
</organism>
<evidence type="ECO:0000256" key="8">
    <source>
        <dbReference type="RuleBase" id="RU000501"/>
    </source>
</evidence>
<dbReference type="Gene3D" id="3.20.20.70">
    <property type="entry name" value="Aldolase class I"/>
    <property type="match status" value="1"/>
</dbReference>
<dbReference type="EMBL" id="CAJPEX010003266">
    <property type="protein sequence ID" value="CAG0922036.1"/>
    <property type="molecule type" value="Genomic_DNA"/>
</dbReference>
<evidence type="ECO:0000256" key="3">
    <source>
        <dbReference type="ARBA" id="ARBA00013151"/>
    </source>
</evidence>
<comment type="pathway">
    <text evidence="1 8">Carbohydrate degradation; pentose phosphate pathway; D-glyceraldehyde 3-phosphate and beta-D-fructose 6-phosphate from D-ribose 5-phosphate and D-xylulose 5-phosphate (non-oxidative stage): step 2/3.</text>
</comment>
<evidence type="ECO:0000256" key="9">
    <source>
        <dbReference type="SAM" id="Coils"/>
    </source>
</evidence>
<evidence type="ECO:0000256" key="4">
    <source>
        <dbReference type="ARBA" id="ARBA00022679"/>
    </source>
</evidence>
<dbReference type="GO" id="GO:0004801">
    <property type="term" value="F:transaldolase activity"/>
    <property type="evidence" value="ECO:0007669"/>
    <property type="project" value="UniProtKB-EC"/>
</dbReference>
<name>A0A7R9GHZ3_9CRUS</name>
<dbReference type="CDD" id="cd00957">
    <property type="entry name" value="Transaldolase_TalAB"/>
    <property type="match status" value="1"/>
</dbReference>
<feature type="coiled-coil region" evidence="9">
    <location>
        <begin position="614"/>
        <end position="641"/>
    </location>
</feature>
<dbReference type="OrthoDB" id="2015515at2759"/>
<protein>
    <recommendedName>
        <fullName evidence="3 8">Transaldolase</fullName>
        <ecNumber evidence="3 8">2.2.1.2</ecNumber>
    </recommendedName>
</protein>
<sequence length="678" mass="75755">MFNVDFVLKLFLPVAAIKEFQPQDATTNPSLILIAASMPQYQSLIDKAIEYGKKSGGELTEQVAAAIDKLSVLFGCEILRLVPGRVSTEVDSRLSFDIEANVARAKKLIDLYEEEGISKDRILIKLASTWEGIQAAKILEEEHGIHCNLTLLFSFCQAVACADAGVTLISPFVGRVLDWYLSATGKSSFPIEDDPGVLRVKEIYNYYKKFGYKTVVMGASFRNVDEVKALAGIDLVTVSPKLLDALKNSNDPVPQSLCPTKAADCDLEKVEFDEKSFRWALNEDQMATEKLSDGIRKFAADSVKLEKILTERLTASNGICLICCGMSKIFEAFTKSPRISSILKRGLSHARDSSESPGKIKAYYETLNLRAGSNSEEVRAAFIKLAKRLHPDSGSPNASKERFQEVKEAYGRLLEYLNENPAVPFAENEADDVDSVHDVDYGIKHKPPQFRKYLTYEGVGEGPPGKRMREYQKIRANLAAENVLQHRLNKYVGEASDNNSLLAKDTREAKKQKSAGFGFERLVEDLIQESMAKGEFNNLKGSGKPLERYKNITNPYVDTVTQKINEVLIDNGFAPEWIQLEKEIRIMRDSLRKRLQTGLTSIGPSFASRHPRAVDKWEKLLKSLEQDVADLNVKIDKYNLVVPIMSRQTVRFNLAREAEKVQSSVSSSDLKESSGRHV</sequence>
<gene>
    <name evidence="12" type="ORF">NMOB1V02_LOCUS9519</name>
</gene>
<dbReference type="PRINTS" id="PR00625">
    <property type="entry name" value="JDOMAIN"/>
</dbReference>
<dbReference type="UniPathway" id="UPA00115">
    <property type="reaction ID" value="UER00414"/>
</dbReference>
<proteinExistence type="inferred from homology"/>
<dbReference type="InterPro" id="IPR018961">
    <property type="entry name" value="DnaJ_homolog_subfam-C_membr-28"/>
</dbReference>
<keyword evidence="6" id="KW-0704">Schiff base</keyword>
<dbReference type="CDD" id="cd06257">
    <property type="entry name" value="DnaJ"/>
    <property type="match status" value="1"/>
</dbReference>
<evidence type="ECO:0000313" key="13">
    <source>
        <dbReference type="Proteomes" id="UP000678499"/>
    </source>
</evidence>
<dbReference type="Pfam" id="PF09350">
    <property type="entry name" value="DJC28_CD"/>
    <property type="match status" value="1"/>
</dbReference>
<dbReference type="EMBL" id="OA885303">
    <property type="protein sequence ID" value="CAD7281884.1"/>
    <property type="molecule type" value="Genomic_DNA"/>
</dbReference>
<evidence type="ECO:0000313" key="12">
    <source>
        <dbReference type="EMBL" id="CAD7281884.1"/>
    </source>
</evidence>
<evidence type="ECO:0000256" key="5">
    <source>
        <dbReference type="ARBA" id="ARBA00023126"/>
    </source>
</evidence>
<dbReference type="AlphaFoldDB" id="A0A7R9GHZ3"/>
<evidence type="ECO:0000256" key="2">
    <source>
        <dbReference type="ARBA" id="ARBA00008012"/>
    </source>
</evidence>
<comment type="similarity">
    <text evidence="2">Belongs to the transaldolase family. Type 1 subfamily.</text>
</comment>
<dbReference type="GO" id="GO:0009052">
    <property type="term" value="P:pentose-phosphate shunt, non-oxidative branch"/>
    <property type="evidence" value="ECO:0007669"/>
    <property type="project" value="TreeGrafter"/>
</dbReference>
<dbReference type="SUPFAM" id="SSF46565">
    <property type="entry name" value="Chaperone J-domain"/>
    <property type="match status" value="1"/>
</dbReference>
<dbReference type="PROSITE" id="PS00958">
    <property type="entry name" value="TRANSALDOLASE_2"/>
    <property type="match status" value="1"/>
</dbReference>
<dbReference type="FunFam" id="3.20.20.70:FF:000088">
    <property type="entry name" value="Transaldolase"/>
    <property type="match status" value="1"/>
</dbReference>
<evidence type="ECO:0000256" key="7">
    <source>
        <dbReference type="ARBA" id="ARBA00048810"/>
    </source>
</evidence>
<dbReference type="NCBIfam" id="TIGR00874">
    <property type="entry name" value="talAB"/>
    <property type="match status" value="1"/>
</dbReference>
<evidence type="ECO:0000256" key="10">
    <source>
        <dbReference type="SAM" id="SignalP"/>
    </source>
</evidence>
<dbReference type="InterPro" id="IPR001623">
    <property type="entry name" value="DnaJ_domain"/>
</dbReference>
<feature type="signal peptide" evidence="10">
    <location>
        <begin position="1"/>
        <end position="16"/>
    </location>
</feature>
<dbReference type="PANTHER" id="PTHR10683:SF18">
    <property type="entry name" value="TRANSALDOLASE"/>
    <property type="match status" value="1"/>
</dbReference>
<feature type="domain" description="J" evidence="11">
    <location>
        <begin position="362"/>
        <end position="434"/>
    </location>
</feature>
<dbReference type="Gene3D" id="1.10.287.110">
    <property type="entry name" value="DnaJ domain"/>
    <property type="match status" value="1"/>
</dbReference>
<comment type="catalytic activity">
    <reaction evidence="7 8">
        <text>D-sedoheptulose 7-phosphate + D-glyceraldehyde 3-phosphate = D-erythrose 4-phosphate + beta-D-fructose 6-phosphate</text>
        <dbReference type="Rhea" id="RHEA:17053"/>
        <dbReference type="ChEBI" id="CHEBI:16897"/>
        <dbReference type="ChEBI" id="CHEBI:57483"/>
        <dbReference type="ChEBI" id="CHEBI:57634"/>
        <dbReference type="ChEBI" id="CHEBI:59776"/>
        <dbReference type="EC" id="2.2.1.2"/>
    </reaction>
</comment>
<dbReference type="PROSITE" id="PS50076">
    <property type="entry name" value="DNAJ_2"/>
    <property type="match status" value="1"/>
</dbReference>
<dbReference type="InterPro" id="IPR036869">
    <property type="entry name" value="J_dom_sf"/>
</dbReference>
<evidence type="ECO:0000259" key="11">
    <source>
        <dbReference type="PROSITE" id="PS50076"/>
    </source>
</evidence>
<dbReference type="Pfam" id="PF00923">
    <property type="entry name" value="TAL_FSA"/>
    <property type="match status" value="1"/>
</dbReference>
<dbReference type="PROSITE" id="PS01054">
    <property type="entry name" value="TRANSALDOLASE_1"/>
    <property type="match status" value="1"/>
</dbReference>
<dbReference type="Pfam" id="PF00226">
    <property type="entry name" value="DnaJ"/>
    <property type="match status" value="1"/>
</dbReference>
<keyword evidence="13" id="KW-1185">Reference proteome</keyword>
<dbReference type="InterPro" id="IPR018225">
    <property type="entry name" value="Transaldolase_AS"/>
</dbReference>
<dbReference type="SUPFAM" id="SSF51569">
    <property type="entry name" value="Aldolase"/>
    <property type="match status" value="1"/>
</dbReference>
<dbReference type="GO" id="GO:0005737">
    <property type="term" value="C:cytoplasm"/>
    <property type="evidence" value="ECO:0007669"/>
    <property type="project" value="InterPro"/>
</dbReference>
<reference evidence="12" key="1">
    <citation type="submission" date="2020-11" db="EMBL/GenBank/DDBJ databases">
        <authorList>
            <person name="Tran Van P."/>
        </authorList>
    </citation>
    <scope>NUCLEOTIDE SEQUENCE</scope>
</reference>
<keyword evidence="5 8" id="KW-0570">Pentose shunt</keyword>
<keyword evidence="4 8" id="KW-0808">Transferase</keyword>
<evidence type="ECO:0000256" key="6">
    <source>
        <dbReference type="ARBA" id="ARBA00023270"/>
    </source>
</evidence>
<dbReference type="GO" id="GO:0005975">
    <property type="term" value="P:carbohydrate metabolic process"/>
    <property type="evidence" value="ECO:0007669"/>
    <property type="project" value="InterPro"/>
</dbReference>
<accession>A0A7R9GHZ3</accession>
<keyword evidence="10" id="KW-0732">Signal</keyword>
<dbReference type="InterPro" id="IPR013785">
    <property type="entry name" value="Aldolase_TIM"/>
</dbReference>